<feature type="domain" description="ABC3 transporter permease C-terminal" evidence="8">
    <location>
        <begin position="286"/>
        <end position="413"/>
    </location>
</feature>
<feature type="transmembrane region" description="Helical" evidence="7">
    <location>
        <begin position="329"/>
        <end position="352"/>
    </location>
</feature>
<sequence>MICSFAIKNLICQRKRYVMMSVAIMIGFFMITILTSLMSGAIETIKSKAARYFSGQLCVIGLNGPNRDMENPQEIMELFTGGGYRFETVAMRSVFTNEMSLFYNGSYARIRKTIGVDFEAERPQLEKLPFISGGIGDGILISRAITDDLGIQVGDEIVVSFTTVRGVYNTAVLPVAGIFDELNIFGYCIYVDRKQLNRMLQLPENFVTELALYTRKGENINALVRTVADSLARSNSVVGIAQNRSEFEQFIYSVPSGTRTFVIATIEAQLEQIATLLSAITFLMYFVLIVFLLITVAGIINTYGVIIYERRKEIGTMRAIGMHKKTVRNLFLCEALFLTVFSVCISFAISVVTLQLCRVFTIENIPAANMFMEYGRLQYYVDGRQLCVNVVFIMLSVLFAVLRPAMRAASISPAEVLRM</sequence>
<comment type="similarity">
    <text evidence="2">Belongs to the ABC-4 integral membrane protein family. LolC/E subfamily.</text>
</comment>
<dbReference type="InterPro" id="IPR003838">
    <property type="entry name" value="ABC3_permease_C"/>
</dbReference>
<evidence type="ECO:0000256" key="7">
    <source>
        <dbReference type="SAM" id="Phobius"/>
    </source>
</evidence>
<keyword evidence="4 7" id="KW-0812">Transmembrane</keyword>
<gene>
    <name evidence="9" type="ordered locus">Trebr_0925</name>
</gene>
<dbReference type="STRING" id="906968.Trebr_0925"/>
<evidence type="ECO:0000256" key="5">
    <source>
        <dbReference type="ARBA" id="ARBA00022989"/>
    </source>
</evidence>
<feature type="transmembrane region" description="Helical" evidence="7">
    <location>
        <begin position="17"/>
        <end position="38"/>
    </location>
</feature>
<evidence type="ECO:0000256" key="4">
    <source>
        <dbReference type="ARBA" id="ARBA00022692"/>
    </source>
</evidence>
<dbReference type="HOGENOM" id="CLU_000604_8_6_12"/>
<feature type="transmembrane region" description="Helical" evidence="7">
    <location>
        <begin position="282"/>
        <end position="308"/>
    </location>
</feature>
<dbReference type="Pfam" id="PF02687">
    <property type="entry name" value="FtsX"/>
    <property type="match status" value="1"/>
</dbReference>
<evidence type="ECO:0000256" key="2">
    <source>
        <dbReference type="ARBA" id="ARBA00005236"/>
    </source>
</evidence>
<evidence type="ECO:0000259" key="8">
    <source>
        <dbReference type="Pfam" id="PF02687"/>
    </source>
</evidence>
<evidence type="ECO:0000313" key="10">
    <source>
        <dbReference type="Proteomes" id="UP000006546"/>
    </source>
</evidence>
<proteinExistence type="inferred from homology"/>
<evidence type="ECO:0000256" key="6">
    <source>
        <dbReference type="ARBA" id="ARBA00023136"/>
    </source>
</evidence>
<dbReference type="AlphaFoldDB" id="F4LJG6"/>
<dbReference type="PANTHER" id="PTHR30489:SF0">
    <property type="entry name" value="LIPOPROTEIN-RELEASING SYSTEM TRANSMEMBRANE PROTEIN LOLE"/>
    <property type="match status" value="1"/>
</dbReference>
<dbReference type="eggNOG" id="COG0577">
    <property type="taxonomic scope" value="Bacteria"/>
</dbReference>
<name>F4LJG6_TREBD</name>
<evidence type="ECO:0000256" key="3">
    <source>
        <dbReference type="ARBA" id="ARBA00022475"/>
    </source>
</evidence>
<evidence type="ECO:0000313" key="9">
    <source>
        <dbReference type="EMBL" id="AEE16361.1"/>
    </source>
</evidence>
<comment type="subcellular location">
    <subcellularLocation>
        <location evidence="1">Cell membrane</location>
        <topology evidence="1">Multi-pass membrane protein</topology>
    </subcellularLocation>
</comment>
<dbReference type="InterPro" id="IPR051447">
    <property type="entry name" value="Lipoprotein-release_system"/>
</dbReference>
<evidence type="ECO:0000256" key="1">
    <source>
        <dbReference type="ARBA" id="ARBA00004651"/>
    </source>
</evidence>
<keyword evidence="6 7" id="KW-0472">Membrane</keyword>
<dbReference type="PANTHER" id="PTHR30489">
    <property type="entry name" value="LIPOPROTEIN-RELEASING SYSTEM TRANSMEMBRANE PROTEIN LOLE"/>
    <property type="match status" value="1"/>
</dbReference>
<protein>
    <recommendedName>
        <fullName evidence="8">ABC3 transporter permease C-terminal domain-containing protein</fullName>
    </recommendedName>
</protein>
<reference evidence="10" key="1">
    <citation type="submission" date="2011-04" db="EMBL/GenBank/DDBJ databases">
        <title>The complete genome of Treponema brennaborense DSM 12168.</title>
        <authorList>
            <person name="Lucas S."/>
            <person name="Han J."/>
            <person name="Lapidus A."/>
            <person name="Bruce D."/>
            <person name="Goodwin L."/>
            <person name="Pitluck S."/>
            <person name="Peters L."/>
            <person name="Kyrpides N."/>
            <person name="Mavromatis K."/>
            <person name="Ivanova N."/>
            <person name="Mikhailova N."/>
            <person name="Pagani I."/>
            <person name="Teshima H."/>
            <person name="Detter J.C."/>
            <person name="Tapia R."/>
            <person name="Han C."/>
            <person name="Land M."/>
            <person name="Hauser L."/>
            <person name="Markowitz V."/>
            <person name="Cheng J.-F."/>
            <person name="Hugenholtz P."/>
            <person name="Woyke T."/>
            <person name="Wu D."/>
            <person name="Gronow S."/>
            <person name="Wellnitz S."/>
            <person name="Brambilla E."/>
            <person name="Klenk H.-P."/>
            <person name="Eisen J.A."/>
        </authorList>
    </citation>
    <scope>NUCLEOTIDE SEQUENCE [LARGE SCALE GENOMIC DNA]</scope>
    <source>
        <strain evidence="10">DSM 12168 / CIP 105900 / DD5/3</strain>
    </source>
</reference>
<keyword evidence="3" id="KW-1003">Cell membrane</keyword>
<accession>F4LJG6</accession>
<dbReference type="EMBL" id="CP002696">
    <property type="protein sequence ID" value="AEE16361.1"/>
    <property type="molecule type" value="Genomic_DNA"/>
</dbReference>
<dbReference type="GO" id="GO:0098797">
    <property type="term" value="C:plasma membrane protein complex"/>
    <property type="evidence" value="ECO:0007669"/>
    <property type="project" value="TreeGrafter"/>
</dbReference>
<dbReference type="GO" id="GO:0044874">
    <property type="term" value="P:lipoprotein localization to outer membrane"/>
    <property type="evidence" value="ECO:0007669"/>
    <property type="project" value="TreeGrafter"/>
</dbReference>
<keyword evidence="10" id="KW-1185">Reference proteome</keyword>
<dbReference type="OrthoDB" id="356133at2"/>
<feature type="transmembrane region" description="Helical" evidence="7">
    <location>
        <begin position="383"/>
        <end position="402"/>
    </location>
</feature>
<organism evidence="9 10">
    <name type="scientific">Treponema brennaborense (strain DSM 12168 / CIP 105900 / DD5/3)</name>
    <dbReference type="NCBI Taxonomy" id="906968"/>
    <lineage>
        <taxon>Bacteria</taxon>
        <taxon>Pseudomonadati</taxon>
        <taxon>Spirochaetota</taxon>
        <taxon>Spirochaetia</taxon>
        <taxon>Spirochaetales</taxon>
        <taxon>Treponemataceae</taxon>
        <taxon>Treponema</taxon>
    </lineage>
</organism>
<dbReference type="KEGG" id="tbe:Trebr_0925"/>
<keyword evidence="5 7" id="KW-1133">Transmembrane helix</keyword>
<dbReference type="Proteomes" id="UP000006546">
    <property type="component" value="Chromosome"/>
</dbReference>